<evidence type="ECO:0000256" key="15">
    <source>
        <dbReference type="ARBA" id="ARBA00047527"/>
    </source>
</evidence>
<evidence type="ECO:0000259" key="16">
    <source>
        <dbReference type="Pfam" id="PF00275"/>
    </source>
</evidence>
<keyword evidence="7" id="KW-0573">Peptidoglycan synthesis</keyword>
<dbReference type="GO" id="GO:0051301">
    <property type="term" value="P:cell division"/>
    <property type="evidence" value="ECO:0007669"/>
    <property type="project" value="UniProtKB-KW"/>
</dbReference>
<organism evidence="17">
    <name type="scientific">termite gut metagenome</name>
    <dbReference type="NCBI Taxonomy" id="433724"/>
    <lineage>
        <taxon>unclassified sequences</taxon>
        <taxon>metagenomes</taxon>
        <taxon>organismal metagenomes</taxon>
    </lineage>
</organism>
<dbReference type="Gene3D" id="3.65.10.10">
    <property type="entry name" value="Enolpyruvate transferase domain"/>
    <property type="match status" value="2"/>
</dbReference>
<keyword evidence="6" id="KW-0133">Cell shape</keyword>
<comment type="pathway">
    <text evidence="2">Cell wall biogenesis; peptidoglycan biosynthesis.</text>
</comment>
<dbReference type="GO" id="GO:0071555">
    <property type="term" value="P:cell wall organization"/>
    <property type="evidence" value="ECO:0007669"/>
    <property type="project" value="UniProtKB-KW"/>
</dbReference>
<keyword evidence="9" id="KW-0961">Cell wall biogenesis/degradation</keyword>
<dbReference type="SUPFAM" id="SSF55205">
    <property type="entry name" value="EPT/RTPC-like"/>
    <property type="match status" value="1"/>
</dbReference>
<dbReference type="AlphaFoldDB" id="A0A5J4RIU6"/>
<dbReference type="GO" id="GO:0008760">
    <property type="term" value="F:UDP-N-acetylglucosamine 1-carboxyvinyltransferase activity"/>
    <property type="evidence" value="ECO:0007669"/>
    <property type="project" value="UniProtKB-EC"/>
</dbReference>
<dbReference type="GO" id="GO:0009252">
    <property type="term" value="P:peptidoglycan biosynthetic process"/>
    <property type="evidence" value="ECO:0007669"/>
    <property type="project" value="UniProtKB-KW"/>
</dbReference>
<keyword evidence="8" id="KW-0131">Cell cycle</keyword>
<evidence type="ECO:0000256" key="6">
    <source>
        <dbReference type="ARBA" id="ARBA00022960"/>
    </source>
</evidence>
<dbReference type="InterPro" id="IPR013792">
    <property type="entry name" value="RNA3'P_cycl/enolpyr_Trfase_a/b"/>
</dbReference>
<reference evidence="17" key="1">
    <citation type="submission" date="2019-03" db="EMBL/GenBank/DDBJ databases">
        <title>Single cell metagenomics reveals metabolic interactions within the superorganism composed of flagellate Streblomastix strix and complex community of Bacteroidetes bacteria on its surface.</title>
        <authorList>
            <person name="Treitli S.C."/>
            <person name="Kolisko M."/>
            <person name="Husnik F."/>
            <person name="Keeling P."/>
            <person name="Hampl V."/>
        </authorList>
    </citation>
    <scope>NUCLEOTIDE SEQUENCE</scope>
    <source>
        <strain evidence="17">STM</strain>
    </source>
</reference>
<feature type="non-terminal residue" evidence="17">
    <location>
        <position position="166"/>
    </location>
</feature>
<feature type="domain" description="Enolpyruvate transferase" evidence="16">
    <location>
        <begin position="7"/>
        <end position="145"/>
    </location>
</feature>
<keyword evidence="5 17" id="KW-0808">Transferase</keyword>
<evidence type="ECO:0000256" key="1">
    <source>
        <dbReference type="ARBA" id="ARBA00004496"/>
    </source>
</evidence>
<dbReference type="Pfam" id="PF00275">
    <property type="entry name" value="EPSP_synthase"/>
    <property type="match status" value="1"/>
</dbReference>
<sequence length="166" mass="18279">MASFIIEGGHRLAGEIHPQGAKNEVLQIICATLLTSEEITVNNIPDILDVKNLIQLMADMGVIVKKKGTGSYSFKAEKPDVKYLESDEFLEKCSGLRGSVMLVGPLIARLGKVTISKPGGDKIGRRRLDTHFIGIQKLGAEFYHDDKRGVYIIFADKLTGTYMLLD</sequence>
<proteinExistence type="inferred from homology"/>
<evidence type="ECO:0000256" key="12">
    <source>
        <dbReference type="ARBA" id="ARBA00039754"/>
    </source>
</evidence>
<evidence type="ECO:0000256" key="2">
    <source>
        <dbReference type="ARBA" id="ARBA00004752"/>
    </source>
</evidence>
<dbReference type="EMBL" id="SNRY01001132">
    <property type="protein sequence ID" value="KAA6333285.1"/>
    <property type="molecule type" value="Genomic_DNA"/>
</dbReference>
<keyword evidence="3" id="KW-0963">Cytoplasm</keyword>
<protein>
    <recommendedName>
        <fullName evidence="12">UDP-N-acetylglucosamine 1-carboxyvinyltransferase</fullName>
        <ecNumber evidence="11">2.5.1.7</ecNumber>
    </recommendedName>
    <alternativeName>
        <fullName evidence="13">Enoylpyruvate transferase</fullName>
    </alternativeName>
    <alternativeName>
        <fullName evidence="14">UDP-N-acetylglucosamine enolpyruvyl transferase</fullName>
    </alternativeName>
</protein>
<comment type="subcellular location">
    <subcellularLocation>
        <location evidence="1">Cytoplasm</location>
    </subcellularLocation>
</comment>
<evidence type="ECO:0000256" key="14">
    <source>
        <dbReference type="ARBA" id="ARBA00042842"/>
    </source>
</evidence>
<dbReference type="GO" id="GO:0005737">
    <property type="term" value="C:cytoplasm"/>
    <property type="evidence" value="ECO:0007669"/>
    <property type="project" value="UniProtKB-SubCell"/>
</dbReference>
<evidence type="ECO:0000256" key="4">
    <source>
        <dbReference type="ARBA" id="ARBA00022618"/>
    </source>
</evidence>
<comment type="similarity">
    <text evidence="10">Belongs to the EPSP synthase family. MurA subfamily.</text>
</comment>
<evidence type="ECO:0000256" key="10">
    <source>
        <dbReference type="ARBA" id="ARBA00038367"/>
    </source>
</evidence>
<comment type="catalytic activity">
    <reaction evidence="15">
        <text>phosphoenolpyruvate + UDP-N-acetyl-alpha-D-glucosamine = UDP-N-acetyl-3-O-(1-carboxyvinyl)-alpha-D-glucosamine + phosphate</text>
        <dbReference type="Rhea" id="RHEA:18681"/>
        <dbReference type="ChEBI" id="CHEBI:43474"/>
        <dbReference type="ChEBI" id="CHEBI:57705"/>
        <dbReference type="ChEBI" id="CHEBI:58702"/>
        <dbReference type="ChEBI" id="CHEBI:68483"/>
        <dbReference type="EC" id="2.5.1.7"/>
    </reaction>
</comment>
<evidence type="ECO:0000256" key="7">
    <source>
        <dbReference type="ARBA" id="ARBA00022984"/>
    </source>
</evidence>
<name>A0A5J4RIU6_9ZZZZ</name>
<evidence type="ECO:0000256" key="8">
    <source>
        <dbReference type="ARBA" id="ARBA00023306"/>
    </source>
</evidence>
<dbReference type="InterPro" id="IPR036968">
    <property type="entry name" value="Enolpyruvate_Tfrase_sf"/>
</dbReference>
<evidence type="ECO:0000256" key="11">
    <source>
        <dbReference type="ARBA" id="ARBA00039108"/>
    </source>
</evidence>
<evidence type="ECO:0000256" key="3">
    <source>
        <dbReference type="ARBA" id="ARBA00022490"/>
    </source>
</evidence>
<dbReference type="PANTHER" id="PTHR43783:SF1">
    <property type="entry name" value="UDP-N-ACETYLGLUCOSAMINE 1-CARBOXYVINYLTRANSFERASE"/>
    <property type="match status" value="1"/>
</dbReference>
<dbReference type="GO" id="GO:0008360">
    <property type="term" value="P:regulation of cell shape"/>
    <property type="evidence" value="ECO:0007669"/>
    <property type="project" value="UniProtKB-KW"/>
</dbReference>
<evidence type="ECO:0000256" key="9">
    <source>
        <dbReference type="ARBA" id="ARBA00023316"/>
    </source>
</evidence>
<evidence type="ECO:0000313" key="17">
    <source>
        <dbReference type="EMBL" id="KAA6333285.1"/>
    </source>
</evidence>
<gene>
    <name evidence="17" type="ORF">EZS27_018290</name>
</gene>
<dbReference type="InterPro" id="IPR001986">
    <property type="entry name" value="Enolpyruvate_Tfrase_dom"/>
</dbReference>
<evidence type="ECO:0000256" key="13">
    <source>
        <dbReference type="ARBA" id="ARBA00042443"/>
    </source>
</evidence>
<evidence type="ECO:0000256" key="5">
    <source>
        <dbReference type="ARBA" id="ARBA00022679"/>
    </source>
</evidence>
<comment type="caution">
    <text evidence="17">The sequence shown here is derived from an EMBL/GenBank/DDBJ whole genome shotgun (WGS) entry which is preliminary data.</text>
</comment>
<dbReference type="PANTHER" id="PTHR43783">
    <property type="entry name" value="UDP-N-ACETYLGLUCOSAMINE 1-CARBOXYVINYLTRANSFERASE"/>
    <property type="match status" value="1"/>
</dbReference>
<keyword evidence="4" id="KW-0132">Cell division</keyword>
<accession>A0A5J4RIU6</accession>
<dbReference type="EC" id="2.5.1.7" evidence="11"/>
<dbReference type="InterPro" id="IPR050068">
    <property type="entry name" value="MurA_subfamily"/>
</dbReference>